<gene>
    <name evidence="9" type="ORF">D3874_14230</name>
</gene>
<reference evidence="9 10" key="1">
    <citation type="submission" date="2018-09" db="EMBL/GenBank/DDBJ databases">
        <authorList>
            <person name="Zhu H."/>
        </authorList>
    </citation>
    <scope>NUCLEOTIDE SEQUENCE [LARGE SCALE GENOMIC DNA]</scope>
    <source>
        <strain evidence="9 10">K1W22B-8</strain>
    </source>
</reference>
<keyword evidence="3" id="KW-1003">Cell membrane</keyword>
<dbReference type="PANTHER" id="PTHR23513:SF9">
    <property type="entry name" value="ENTEROBACTIN EXPORTER ENTS"/>
    <property type="match status" value="1"/>
</dbReference>
<accession>A0A418WIZ1</accession>
<feature type="transmembrane region" description="Helical" evidence="7">
    <location>
        <begin position="286"/>
        <end position="319"/>
    </location>
</feature>
<comment type="subcellular location">
    <subcellularLocation>
        <location evidence="1">Cell membrane</location>
        <topology evidence="1">Multi-pass membrane protein</topology>
    </subcellularLocation>
</comment>
<feature type="transmembrane region" description="Helical" evidence="7">
    <location>
        <begin position="21"/>
        <end position="40"/>
    </location>
</feature>
<name>A0A418WIZ1_9PROT</name>
<feature type="domain" description="Major facilitator superfamily (MFS) profile" evidence="8">
    <location>
        <begin position="13"/>
        <end position="397"/>
    </location>
</feature>
<dbReference type="InterPro" id="IPR020846">
    <property type="entry name" value="MFS_dom"/>
</dbReference>
<dbReference type="CDD" id="cd06173">
    <property type="entry name" value="MFS_MefA_like"/>
    <property type="match status" value="1"/>
</dbReference>
<dbReference type="Gene3D" id="1.20.1250.20">
    <property type="entry name" value="MFS general substrate transporter like domains"/>
    <property type="match status" value="1"/>
</dbReference>
<evidence type="ECO:0000256" key="6">
    <source>
        <dbReference type="ARBA" id="ARBA00023136"/>
    </source>
</evidence>
<dbReference type="Pfam" id="PF05977">
    <property type="entry name" value="MFS_3"/>
    <property type="match status" value="1"/>
</dbReference>
<sequence>MPIESDRLLRHRSFRLFWTSRVLSSLAFQIASVTIGWLVYEKTGSAYQLGLAGLFQFLPMVTLTFVVGHVADRFDRRRIVFVCQLVEALTMALLLLGEWGGWLGVTGIFAGLAAIGAARAFEHPTNSALLPGLMPAALLPKALAVSSSAMQTATIVGPSLGGLLYAAGVEVPMALSALLFLGASLSMAALRLERTPPRREPVTLRSVFSGVTFIRNQPLVLGTISLDLFAVLLGGVTALLPIFASDILHTGPWGLGLLRSAPAVGALAMSFALVRVPLGDQVGAKMFASVIVFGLATIVFSASQNLALSIAALFVLGAADNVSVVIRNSLVQLSTPDEMRGRVNAVNSLFIGTSNQLGEFESGMVAGLIGAVPAGIVGGVGTVLVALLWMRLFPVLRKAQSLGG</sequence>
<dbReference type="GO" id="GO:0005886">
    <property type="term" value="C:plasma membrane"/>
    <property type="evidence" value="ECO:0007669"/>
    <property type="project" value="UniProtKB-SubCell"/>
</dbReference>
<evidence type="ECO:0000256" key="5">
    <source>
        <dbReference type="ARBA" id="ARBA00022989"/>
    </source>
</evidence>
<feature type="transmembrane region" description="Helical" evidence="7">
    <location>
        <begin position="171"/>
        <end position="190"/>
    </location>
</feature>
<evidence type="ECO:0000313" key="9">
    <source>
        <dbReference type="EMBL" id="RJF89998.1"/>
    </source>
</evidence>
<dbReference type="GO" id="GO:0022857">
    <property type="term" value="F:transmembrane transporter activity"/>
    <property type="evidence" value="ECO:0007669"/>
    <property type="project" value="InterPro"/>
</dbReference>
<comment type="caution">
    <text evidence="9">The sequence shown here is derived from an EMBL/GenBank/DDBJ whole genome shotgun (WGS) entry which is preliminary data.</text>
</comment>
<feature type="transmembrane region" description="Helical" evidence="7">
    <location>
        <begin position="46"/>
        <end position="67"/>
    </location>
</feature>
<dbReference type="OrthoDB" id="7283966at2"/>
<dbReference type="SUPFAM" id="SSF103473">
    <property type="entry name" value="MFS general substrate transporter"/>
    <property type="match status" value="1"/>
</dbReference>
<keyword evidence="4 7" id="KW-0812">Transmembrane</keyword>
<evidence type="ECO:0000256" key="7">
    <source>
        <dbReference type="SAM" id="Phobius"/>
    </source>
</evidence>
<organism evidence="9 10">
    <name type="scientific">Oleomonas cavernae</name>
    <dbReference type="NCBI Taxonomy" id="2320859"/>
    <lineage>
        <taxon>Bacteria</taxon>
        <taxon>Pseudomonadati</taxon>
        <taxon>Pseudomonadota</taxon>
        <taxon>Alphaproteobacteria</taxon>
        <taxon>Acetobacterales</taxon>
        <taxon>Acetobacteraceae</taxon>
        <taxon>Oleomonas</taxon>
    </lineage>
</organism>
<keyword evidence="10" id="KW-1185">Reference proteome</keyword>
<evidence type="ECO:0000313" key="10">
    <source>
        <dbReference type="Proteomes" id="UP000284605"/>
    </source>
</evidence>
<protein>
    <submittedName>
        <fullName evidence="9">MFS transporter</fullName>
    </submittedName>
</protein>
<proteinExistence type="predicted"/>
<dbReference type="Proteomes" id="UP000284605">
    <property type="component" value="Unassembled WGS sequence"/>
</dbReference>
<feature type="transmembrane region" description="Helical" evidence="7">
    <location>
        <begin position="219"/>
        <end position="244"/>
    </location>
</feature>
<evidence type="ECO:0000256" key="2">
    <source>
        <dbReference type="ARBA" id="ARBA00022448"/>
    </source>
</evidence>
<feature type="transmembrane region" description="Helical" evidence="7">
    <location>
        <begin position="364"/>
        <end position="389"/>
    </location>
</feature>
<evidence type="ECO:0000256" key="1">
    <source>
        <dbReference type="ARBA" id="ARBA00004651"/>
    </source>
</evidence>
<dbReference type="AlphaFoldDB" id="A0A418WIZ1"/>
<dbReference type="PROSITE" id="PS50850">
    <property type="entry name" value="MFS"/>
    <property type="match status" value="1"/>
</dbReference>
<keyword evidence="2" id="KW-0813">Transport</keyword>
<dbReference type="InterPro" id="IPR010290">
    <property type="entry name" value="TM_effector"/>
</dbReference>
<evidence type="ECO:0000259" key="8">
    <source>
        <dbReference type="PROSITE" id="PS50850"/>
    </source>
</evidence>
<dbReference type="InterPro" id="IPR036259">
    <property type="entry name" value="MFS_trans_sf"/>
</dbReference>
<feature type="transmembrane region" description="Helical" evidence="7">
    <location>
        <begin position="102"/>
        <end position="121"/>
    </location>
</feature>
<keyword evidence="6 7" id="KW-0472">Membrane</keyword>
<evidence type="ECO:0000256" key="3">
    <source>
        <dbReference type="ARBA" id="ARBA00022475"/>
    </source>
</evidence>
<feature type="transmembrane region" description="Helical" evidence="7">
    <location>
        <begin position="256"/>
        <end position="274"/>
    </location>
</feature>
<dbReference type="PANTHER" id="PTHR23513">
    <property type="entry name" value="INTEGRAL MEMBRANE EFFLUX PROTEIN-RELATED"/>
    <property type="match status" value="1"/>
</dbReference>
<keyword evidence="5 7" id="KW-1133">Transmembrane helix</keyword>
<dbReference type="EMBL" id="QYUK01000011">
    <property type="protein sequence ID" value="RJF89998.1"/>
    <property type="molecule type" value="Genomic_DNA"/>
</dbReference>
<evidence type="ECO:0000256" key="4">
    <source>
        <dbReference type="ARBA" id="ARBA00022692"/>
    </source>
</evidence>